<dbReference type="RefSeq" id="WP_272744280.1">
    <property type="nucleotide sequence ID" value="NZ_JAQQKV010000001.1"/>
</dbReference>
<keyword evidence="4" id="KW-1185">Reference proteome</keyword>
<sequence length="289" mass="32432">MTVRYKLGCVLNYEVITPTVFIFNIEVARLKRHIDLIETLIVIPDQTLNTYIVPDINNRYFGIHAQPGPMTVRYEAEVSLDPHSADPDSIKEMPVQHLPLDIMPFLLPSRFVPSDRLADFARKEFGYLRPGFNRVTAICNWLYNNIDYRRGSSNEQTIATESLILRAGVCRDFAHLGIAFCRALEIPARFVSCYAYGLEPSDFHAVFEVYLEGRWWLFDATRQASLDGLVRIGVGRDAAEIAFCSPFGGIVDCGPVEVTMQRADGSPEPFERTTQAISTEEPAPHAGAA</sequence>
<dbReference type="InterPro" id="IPR002931">
    <property type="entry name" value="Transglutaminase-like"/>
</dbReference>
<feature type="domain" description="Transglutaminase-like" evidence="2">
    <location>
        <begin position="162"/>
        <end position="222"/>
    </location>
</feature>
<evidence type="ECO:0000313" key="4">
    <source>
        <dbReference type="Proteomes" id="UP001218579"/>
    </source>
</evidence>
<evidence type="ECO:0000256" key="1">
    <source>
        <dbReference type="SAM" id="MobiDB-lite"/>
    </source>
</evidence>
<dbReference type="PANTHER" id="PTHR33490:SF12">
    <property type="entry name" value="BLL5557 PROTEIN"/>
    <property type="match status" value="1"/>
</dbReference>
<organism evidence="3 4">
    <name type="scientific">Asticcacaulis machinosus</name>
    <dbReference type="NCBI Taxonomy" id="2984211"/>
    <lineage>
        <taxon>Bacteria</taxon>
        <taxon>Pseudomonadati</taxon>
        <taxon>Pseudomonadota</taxon>
        <taxon>Alphaproteobacteria</taxon>
        <taxon>Caulobacterales</taxon>
        <taxon>Caulobacteraceae</taxon>
        <taxon>Asticcacaulis</taxon>
    </lineage>
</organism>
<evidence type="ECO:0000313" key="3">
    <source>
        <dbReference type="EMBL" id="MDC7675965.1"/>
    </source>
</evidence>
<accession>A0ABT5HI95</accession>
<dbReference type="InterPro" id="IPR038765">
    <property type="entry name" value="Papain-like_cys_pep_sf"/>
</dbReference>
<dbReference type="SMART" id="SM00460">
    <property type="entry name" value="TGc"/>
    <property type="match status" value="1"/>
</dbReference>
<dbReference type="PANTHER" id="PTHR33490">
    <property type="entry name" value="BLR5614 PROTEIN-RELATED"/>
    <property type="match status" value="1"/>
</dbReference>
<dbReference type="Gene3D" id="2.60.40.2250">
    <property type="match status" value="1"/>
</dbReference>
<proteinExistence type="predicted"/>
<protein>
    <submittedName>
        <fullName evidence="3">Transglutaminase family protein</fullName>
    </submittedName>
</protein>
<evidence type="ECO:0000259" key="2">
    <source>
        <dbReference type="SMART" id="SM00460"/>
    </source>
</evidence>
<dbReference type="EMBL" id="JAQQKV010000001">
    <property type="protein sequence ID" value="MDC7675965.1"/>
    <property type="molecule type" value="Genomic_DNA"/>
</dbReference>
<dbReference type="Proteomes" id="UP001218579">
    <property type="component" value="Unassembled WGS sequence"/>
</dbReference>
<comment type="caution">
    <text evidence="3">The sequence shown here is derived from an EMBL/GenBank/DDBJ whole genome shotgun (WGS) entry which is preliminary data.</text>
</comment>
<gene>
    <name evidence="3" type="ORF">PQU98_07485</name>
</gene>
<dbReference type="Gene3D" id="3.10.620.30">
    <property type="match status" value="1"/>
</dbReference>
<feature type="region of interest" description="Disordered" evidence="1">
    <location>
        <begin position="264"/>
        <end position="289"/>
    </location>
</feature>
<dbReference type="Pfam" id="PF01841">
    <property type="entry name" value="Transglut_core"/>
    <property type="match status" value="1"/>
</dbReference>
<reference evidence="3 4" key="1">
    <citation type="submission" date="2023-01" db="EMBL/GenBank/DDBJ databases">
        <title>Novel species of the genus Asticcacaulis isolated from rivers.</title>
        <authorList>
            <person name="Lu H."/>
        </authorList>
    </citation>
    <scope>NUCLEOTIDE SEQUENCE [LARGE SCALE GENOMIC DNA]</scope>
    <source>
        <strain evidence="3 4">LKC15W</strain>
    </source>
</reference>
<name>A0ABT5HI95_9CAUL</name>
<dbReference type="SUPFAM" id="SSF54001">
    <property type="entry name" value="Cysteine proteinases"/>
    <property type="match status" value="1"/>
</dbReference>